<dbReference type="InterPro" id="IPR005486">
    <property type="entry name" value="Glucokinase_regulatory_CS"/>
</dbReference>
<accession>A0A3B5MIG1</accession>
<dbReference type="InterPro" id="IPR040190">
    <property type="entry name" value="MURQ/GCKR"/>
</dbReference>
<dbReference type="Ensembl" id="ENSXCOT00000023691.1">
    <property type="protein sequence ID" value="ENSXCOP00000023410.1"/>
    <property type="gene ID" value="ENSXCOG00000017473.1"/>
</dbReference>
<reference evidence="3" key="1">
    <citation type="submission" date="2025-08" db="UniProtKB">
        <authorList>
            <consortium name="Ensembl"/>
        </authorList>
    </citation>
    <scope>IDENTIFICATION</scope>
</reference>
<dbReference type="PROSITE" id="PS51464">
    <property type="entry name" value="SIS"/>
    <property type="match status" value="1"/>
</dbReference>
<evidence type="ECO:0000313" key="4">
    <source>
        <dbReference type="Proteomes" id="UP000261380"/>
    </source>
</evidence>
<dbReference type="InterPro" id="IPR054017">
    <property type="entry name" value="GKRP_SIS_2"/>
</dbReference>
<dbReference type="Pfam" id="PF20741">
    <property type="entry name" value="GKRP-like_C"/>
    <property type="match status" value="2"/>
</dbReference>
<dbReference type="Gene3D" id="3.40.50.10490">
    <property type="entry name" value="Glucose-6-phosphate isomerase like protein, domain 1"/>
    <property type="match status" value="2"/>
</dbReference>
<dbReference type="Proteomes" id="UP000261380">
    <property type="component" value="Unplaced"/>
</dbReference>
<dbReference type="Pfam" id="PF22645">
    <property type="entry name" value="GKRP_SIS_N"/>
    <property type="match status" value="1"/>
</dbReference>
<dbReference type="PANTHER" id="PTHR10088">
    <property type="entry name" value="GLUCOKINASE REGULATORY PROTEIN"/>
    <property type="match status" value="1"/>
</dbReference>
<evidence type="ECO:0000259" key="2">
    <source>
        <dbReference type="PROSITE" id="PS51464"/>
    </source>
</evidence>
<dbReference type="PANTHER" id="PTHR10088:SF4">
    <property type="entry name" value="GLUCOKINASE REGULATORY PROTEIN"/>
    <property type="match status" value="1"/>
</dbReference>
<dbReference type="InterPro" id="IPR046348">
    <property type="entry name" value="SIS_dom_sf"/>
</dbReference>
<evidence type="ECO:0000256" key="1">
    <source>
        <dbReference type="ARBA" id="ARBA00023277"/>
    </source>
</evidence>
<sequence length="462" mass="50865">ETEFSPQRLLSEEIVKTLMEVAERVRLILKDPQDSLVVLSGCGTSGRLAFFMSGFNRELQRLNYAPICSYVIAGGDRALFSSQEAPEDDPTLGALRLKKVSTIPCLRGKKRVLFIGVSCGLSAPFVAGQLDFCLRHPDVYTPVLVGFNPCVSLCRNEPLPGCTLTFRSVVTRMEELAKTQKAFLINPALGPEAISGSSRMKGGSATKILLEVVFSASFSRTPVTFKYAQWGYGRAVQKILCACGRQVCYLGWGSLGLLGLIDASECKPTFGHSELLFPQGPEFSISHDDFLDRVLPRLTDDDAVLLLYSDSDDVDEVAKLAHRVREKTSNIHGAYHQTDGGTAAQQVPCYFFLYKRELSTKLLLNAVSTGAHILKGKVFKNYMIDLQVTNSKLYRRAARLLQVRIAMVDSLKMNQHLCVSVVQVVPLALVCLLTGCSIKEAETRLEQQPIVREAVEACLKSS</sequence>
<dbReference type="Gene3D" id="3.40.50.12620">
    <property type="match status" value="1"/>
</dbReference>
<protein>
    <recommendedName>
        <fullName evidence="2">SIS domain-containing protein</fullName>
    </recommendedName>
</protein>
<dbReference type="GeneTree" id="ENSGT00390000005345"/>
<dbReference type="GO" id="GO:0004857">
    <property type="term" value="F:enzyme inhibitor activity"/>
    <property type="evidence" value="ECO:0007669"/>
    <property type="project" value="TreeGrafter"/>
</dbReference>
<dbReference type="GO" id="GO:0070095">
    <property type="term" value="F:fructose-6-phosphate binding"/>
    <property type="evidence" value="ECO:0007669"/>
    <property type="project" value="TreeGrafter"/>
</dbReference>
<dbReference type="GO" id="GO:1901135">
    <property type="term" value="P:carbohydrate derivative metabolic process"/>
    <property type="evidence" value="ECO:0007669"/>
    <property type="project" value="InterPro"/>
</dbReference>
<dbReference type="SUPFAM" id="SSF53697">
    <property type="entry name" value="SIS domain"/>
    <property type="match status" value="1"/>
</dbReference>
<name>A0A3B5MIG1_9TELE</name>
<dbReference type="GO" id="GO:0005654">
    <property type="term" value="C:nucleoplasm"/>
    <property type="evidence" value="ECO:0007669"/>
    <property type="project" value="TreeGrafter"/>
</dbReference>
<feature type="domain" description="SIS" evidence="2">
    <location>
        <begin position="235"/>
        <end position="377"/>
    </location>
</feature>
<evidence type="ECO:0000313" key="3">
    <source>
        <dbReference type="Ensembl" id="ENSXCOP00000023410.1"/>
    </source>
</evidence>
<dbReference type="Gene3D" id="1.10.8.1080">
    <property type="match status" value="1"/>
</dbReference>
<dbReference type="AlphaFoldDB" id="A0A3B5MIG1"/>
<reference evidence="3" key="2">
    <citation type="submission" date="2025-09" db="UniProtKB">
        <authorList>
            <consortium name="Ensembl"/>
        </authorList>
    </citation>
    <scope>IDENTIFICATION</scope>
</reference>
<dbReference type="GO" id="GO:0009750">
    <property type="term" value="P:response to fructose"/>
    <property type="evidence" value="ECO:0007669"/>
    <property type="project" value="TreeGrafter"/>
</dbReference>
<keyword evidence="1" id="KW-0119">Carbohydrate metabolism</keyword>
<keyword evidence="4" id="KW-1185">Reference proteome</keyword>
<proteinExistence type="predicted"/>
<dbReference type="PROSITE" id="PS01272">
    <property type="entry name" value="GCKR"/>
    <property type="match status" value="1"/>
</dbReference>
<dbReference type="InterPro" id="IPR001347">
    <property type="entry name" value="SIS_dom"/>
</dbReference>
<dbReference type="Pfam" id="PF22198">
    <property type="entry name" value="GKRP_SIS_2"/>
    <property type="match status" value="1"/>
</dbReference>
<dbReference type="GO" id="GO:0019899">
    <property type="term" value="F:enzyme binding"/>
    <property type="evidence" value="ECO:0007669"/>
    <property type="project" value="TreeGrafter"/>
</dbReference>
<dbReference type="GO" id="GO:0042593">
    <property type="term" value="P:glucose homeostasis"/>
    <property type="evidence" value="ECO:0007669"/>
    <property type="project" value="TreeGrafter"/>
</dbReference>
<organism evidence="3 4">
    <name type="scientific">Xiphophorus couchianus</name>
    <name type="common">Monterrey platyfish</name>
    <dbReference type="NCBI Taxonomy" id="32473"/>
    <lineage>
        <taxon>Eukaryota</taxon>
        <taxon>Metazoa</taxon>
        <taxon>Chordata</taxon>
        <taxon>Craniata</taxon>
        <taxon>Vertebrata</taxon>
        <taxon>Euteleostomi</taxon>
        <taxon>Actinopterygii</taxon>
        <taxon>Neopterygii</taxon>
        <taxon>Teleostei</taxon>
        <taxon>Neoteleostei</taxon>
        <taxon>Acanthomorphata</taxon>
        <taxon>Ovalentaria</taxon>
        <taxon>Atherinomorphae</taxon>
        <taxon>Cyprinodontiformes</taxon>
        <taxon>Poeciliidae</taxon>
        <taxon>Poeciliinae</taxon>
        <taxon>Xiphophorus</taxon>
    </lineage>
</organism>
<dbReference type="GO" id="GO:0005829">
    <property type="term" value="C:cytosol"/>
    <property type="evidence" value="ECO:0007669"/>
    <property type="project" value="TreeGrafter"/>
</dbReference>
<dbReference type="GO" id="GO:0030246">
    <property type="term" value="F:carbohydrate binding"/>
    <property type="evidence" value="ECO:0007669"/>
    <property type="project" value="TreeGrafter"/>
</dbReference>